<feature type="compositionally biased region" description="Polar residues" evidence="1">
    <location>
        <begin position="157"/>
        <end position="166"/>
    </location>
</feature>
<feature type="compositionally biased region" description="Polar residues" evidence="1">
    <location>
        <begin position="314"/>
        <end position="332"/>
    </location>
</feature>
<evidence type="ECO:0000313" key="3">
    <source>
        <dbReference type="Proteomes" id="UP001437256"/>
    </source>
</evidence>
<feature type="compositionally biased region" description="Low complexity" evidence="1">
    <location>
        <begin position="190"/>
        <end position="227"/>
    </location>
</feature>
<accession>A0ABR3A1A7</accession>
<comment type="caution">
    <text evidence="2">The sequence shown here is derived from an EMBL/GenBank/DDBJ whole genome shotgun (WGS) entry which is preliminary data.</text>
</comment>
<feature type="region of interest" description="Disordered" evidence="1">
    <location>
        <begin position="1"/>
        <end position="41"/>
    </location>
</feature>
<feature type="compositionally biased region" description="Low complexity" evidence="1">
    <location>
        <begin position="386"/>
        <end position="403"/>
    </location>
</feature>
<feature type="region of interest" description="Disordered" evidence="1">
    <location>
        <begin position="306"/>
        <end position="483"/>
    </location>
</feature>
<organism evidence="2 3">
    <name type="scientific">Marasmius tenuissimus</name>
    <dbReference type="NCBI Taxonomy" id="585030"/>
    <lineage>
        <taxon>Eukaryota</taxon>
        <taxon>Fungi</taxon>
        <taxon>Dikarya</taxon>
        <taxon>Basidiomycota</taxon>
        <taxon>Agaricomycotina</taxon>
        <taxon>Agaricomycetes</taxon>
        <taxon>Agaricomycetidae</taxon>
        <taxon>Agaricales</taxon>
        <taxon>Marasmiineae</taxon>
        <taxon>Marasmiaceae</taxon>
        <taxon>Marasmius</taxon>
    </lineage>
</organism>
<feature type="compositionally biased region" description="Polar residues" evidence="1">
    <location>
        <begin position="750"/>
        <end position="760"/>
    </location>
</feature>
<feature type="compositionally biased region" description="Polar residues" evidence="1">
    <location>
        <begin position="237"/>
        <end position="248"/>
    </location>
</feature>
<keyword evidence="3" id="KW-1185">Reference proteome</keyword>
<dbReference type="PANTHER" id="PTHR28630:SF3">
    <property type="entry name" value="PEROXIREDOXIN-LIKE 2C"/>
    <property type="match status" value="1"/>
</dbReference>
<dbReference type="Proteomes" id="UP001437256">
    <property type="component" value="Unassembled WGS sequence"/>
</dbReference>
<dbReference type="Pfam" id="PF13911">
    <property type="entry name" value="AhpC-TSA_2"/>
    <property type="match status" value="1"/>
</dbReference>
<sequence length="840" mass="90463">MEVVVHDAQPSKPRVKRKPPPTLSLEERYPPPDPNDPFAPLSVLRNRSSAILGVSAGRDSLSPLTAPGCRASFQLFPAVPLDPESGRDYGTLQDVPPKLQSISVGEGHYKRRSQSMGPNALRYSVKLPPPSLQAPGLFPDLSSDSSGTDIDCESVSDLRTPTSPSLGQRKPRIFTVRKKASQLSINSTFSVASSSSKRPAKSSLSPTSALFSQSITPVSPTSPSIYSRGSLRDADQFPSNTSQESFSFSRDKEADNDYYSQPETERPFVPSSRRLKHSLGSSLTKCTVVPDLNLLPPTPLAPAIPVSIPEAPSGSPSPARSTPSLLSSTSYVEVSAPSFDGHVADNNHPKSPVRPPMDTSASRTSAGHGSLLSLTIPNRRKVSTQPISSVKDPSSPVSESPSSTTALYRFPFRRPSVPTKPTSASKQKPASRTIKISSPTLISPPPSIATRDLSAAPTSSDDITNESAFSSLSQPSVTTDQREITPVVCDTAVPATTAADVQPKVALPTRSRLVRAASLPLITESGVRITFGSIFHKTVTATIVIFIRHFWCPFDQDYIQDVVQVVKYSGDTHTRTRATGNVQLVIIGNGPHTLVAKYRQMMKVPKDVRLFTDPTLQLYETMGMGRVGEACGKVDGTGSSYVKRGLFGGIATMVVRALKVGLPVWEKGGETRQLGGEFVFTDSETCTFAHRMQRKDDHVSISQVFQAVEDSTITEKKSSQEGPAPKASITPESTLSLPDHLSRCAHQQFHIPSSTSSQTHTIRRRTTSLTPTDMKLKAAARKAKVRASSIWSMDVREYGDGDGRVDENETERWKKNLISLRAELAGGGALESSEPGGTAS</sequence>
<protein>
    <submittedName>
        <fullName evidence="2">Uncharacterized protein</fullName>
    </submittedName>
</protein>
<dbReference type="PANTHER" id="PTHR28630">
    <property type="match status" value="1"/>
</dbReference>
<proteinExistence type="predicted"/>
<evidence type="ECO:0000313" key="2">
    <source>
        <dbReference type="EMBL" id="KAL0067710.1"/>
    </source>
</evidence>
<gene>
    <name evidence="2" type="ORF">AAF712_005150</name>
</gene>
<reference evidence="2 3" key="1">
    <citation type="submission" date="2024-05" db="EMBL/GenBank/DDBJ databases">
        <title>A draft genome resource for the thread blight pathogen Marasmius tenuissimus strain MS-2.</title>
        <authorList>
            <person name="Yulfo-Soto G.E."/>
            <person name="Baruah I.K."/>
            <person name="Amoako-Attah I."/>
            <person name="Bukari Y."/>
            <person name="Meinhardt L.W."/>
            <person name="Bailey B.A."/>
            <person name="Cohen S.P."/>
        </authorList>
    </citation>
    <scope>NUCLEOTIDE SEQUENCE [LARGE SCALE GENOMIC DNA]</scope>
    <source>
        <strain evidence="2 3">MS-2</strain>
    </source>
</reference>
<feature type="region of interest" description="Disordered" evidence="1">
    <location>
        <begin position="749"/>
        <end position="771"/>
    </location>
</feature>
<dbReference type="InterPro" id="IPR032801">
    <property type="entry name" value="PXL2A/B/C"/>
</dbReference>
<feature type="region of interest" description="Disordered" evidence="1">
    <location>
        <begin position="87"/>
        <end position="174"/>
    </location>
</feature>
<feature type="region of interest" description="Disordered" evidence="1">
    <location>
        <begin position="712"/>
        <end position="736"/>
    </location>
</feature>
<feature type="compositionally biased region" description="Polar residues" evidence="1">
    <location>
        <begin position="419"/>
        <end position="430"/>
    </location>
</feature>
<feature type="compositionally biased region" description="Polar residues" evidence="1">
    <location>
        <begin position="456"/>
        <end position="479"/>
    </location>
</feature>
<name>A0ABR3A1A7_9AGAR</name>
<evidence type="ECO:0000256" key="1">
    <source>
        <dbReference type="SAM" id="MobiDB-lite"/>
    </source>
</evidence>
<dbReference type="EMBL" id="JBBXMP010000023">
    <property type="protein sequence ID" value="KAL0067710.1"/>
    <property type="molecule type" value="Genomic_DNA"/>
</dbReference>
<feature type="compositionally biased region" description="Polar residues" evidence="1">
    <location>
        <begin position="359"/>
        <end position="376"/>
    </location>
</feature>
<feature type="region of interest" description="Disordered" evidence="1">
    <location>
        <begin position="188"/>
        <end position="274"/>
    </location>
</feature>